<reference evidence="2 3" key="1">
    <citation type="journal article" date="2020" name="bioRxiv">
        <title>Whole genome comparisons of ergot fungi reveals the divergence and evolution of species within the genus Claviceps are the result of varying mechanisms driving genome evolution and host range expansion.</title>
        <authorList>
            <person name="Wyka S.A."/>
            <person name="Mondo S.J."/>
            <person name="Liu M."/>
            <person name="Dettman J."/>
            <person name="Nalam V."/>
            <person name="Broders K.D."/>
        </authorList>
    </citation>
    <scope>NUCLEOTIDE SEQUENCE [LARGE SCALE GENOMIC DNA]</scope>
    <source>
        <strain evidence="2 3">Clav52</strain>
    </source>
</reference>
<dbReference type="Proteomes" id="UP000707071">
    <property type="component" value="Unassembled WGS sequence"/>
</dbReference>
<evidence type="ECO:0000313" key="3">
    <source>
        <dbReference type="Proteomes" id="UP000707071"/>
    </source>
</evidence>
<dbReference type="AlphaFoldDB" id="A0A9P7TXT2"/>
<name>A0A9P7TXT2_9HYPO</name>
<organism evidence="2 3">
    <name type="scientific">Claviceps aff. purpurea</name>
    <dbReference type="NCBI Taxonomy" id="1967640"/>
    <lineage>
        <taxon>Eukaryota</taxon>
        <taxon>Fungi</taxon>
        <taxon>Dikarya</taxon>
        <taxon>Ascomycota</taxon>
        <taxon>Pezizomycotina</taxon>
        <taxon>Sordariomycetes</taxon>
        <taxon>Hypocreomycetidae</taxon>
        <taxon>Hypocreales</taxon>
        <taxon>Clavicipitaceae</taxon>
        <taxon>Claviceps</taxon>
    </lineage>
</organism>
<evidence type="ECO:0000256" key="1">
    <source>
        <dbReference type="SAM" id="SignalP"/>
    </source>
</evidence>
<accession>A0A9P7TXT2</accession>
<dbReference type="Pfam" id="PF19373">
    <property type="entry name" value="DUF5948"/>
    <property type="match status" value="1"/>
</dbReference>
<evidence type="ECO:0000313" key="2">
    <source>
        <dbReference type="EMBL" id="KAG6283108.1"/>
    </source>
</evidence>
<proteinExistence type="predicted"/>
<feature type="signal peptide" evidence="1">
    <location>
        <begin position="1"/>
        <end position="17"/>
    </location>
</feature>
<comment type="caution">
    <text evidence="2">The sequence shown here is derived from an EMBL/GenBank/DDBJ whole genome shotgun (WGS) entry which is preliminary data.</text>
</comment>
<keyword evidence="3" id="KW-1185">Reference proteome</keyword>
<feature type="chain" id="PRO_5040132161" evidence="1">
    <location>
        <begin position="18"/>
        <end position="116"/>
    </location>
</feature>
<gene>
    <name evidence="2" type="ORF">E4U09_000369</name>
</gene>
<protein>
    <submittedName>
        <fullName evidence="2">Uncharacterized protein</fullName>
    </submittedName>
</protein>
<dbReference type="EMBL" id="SRRH01001094">
    <property type="protein sequence ID" value="KAG6283108.1"/>
    <property type="molecule type" value="Genomic_DNA"/>
</dbReference>
<dbReference type="InterPro" id="IPR045992">
    <property type="entry name" value="DUF5948"/>
</dbReference>
<keyword evidence="1" id="KW-0732">Signal</keyword>
<sequence length="116" mass="13194">MRFITAIFPIFLTSAAAYDYGSCVCNSLTPGTPWKYDWELTKYTCSHNFQGYANYDSGSGKCVPIRYALDSDQFQKDCLQAGTVDGYFRYKDDDTVDTSVKLFVHYASATCDELHW</sequence>